<name>A0A2K4DHT2_9STAP</name>
<keyword evidence="1" id="KW-1133">Transmembrane helix</keyword>
<dbReference type="EMBL" id="PYZH01000085">
    <property type="protein sequence ID" value="PTF11776.1"/>
    <property type="molecule type" value="Genomic_DNA"/>
</dbReference>
<accession>A0A2K4DHT2</accession>
<organism evidence="2 5">
    <name type="scientific">Staphylococcus devriesei</name>
    <dbReference type="NCBI Taxonomy" id="586733"/>
    <lineage>
        <taxon>Bacteria</taxon>
        <taxon>Bacillati</taxon>
        <taxon>Bacillota</taxon>
        <taxon>Bacilli</taxon>
        <taxon>Bacillales</taxon>
        <taxon>Staphylococcaceae</taxon>
        <taxon>Staphylococcus</taxon>
    </lineage>
</organism>
<feature type="transmembrane region" description="Helical" evidence="1">
    <location>
        <begin position="12"/>
        <end position="34"/>
    </location>
</feature>
<protein>
    <recommendedName>
        <fullName evidence="6">AI-2E family transporter</fullName>
    </recommendedName>
</protein>
<reference evidence="4 5" key="1">
    <citation type="journal article" date="2016" name="Front. Microbiol.">
        <title>Comprehensive Phylogenetic Analysis of Bovine Non-aureus Staphylococci Species Based on Whole-Genome Sequencing.</title>
        <authorList>
            <person name="Naushad S."/>
            <person name="Barkema H.W."/>
            <person name="Luby C."/>
            <person name="Condas L.A."/>
            <person name="Nobrega D.B."/>
            <person name="Carson D.A."/>
            <person name="De Buck J."/>
        </authorList>
    </citation>
    <scope>NUCLEOTIDE SEQUENCE [LARGE SCALE GENOMIC DNA]</scope>
    <source>
        <strain evidence="3 4">SNUC 1409</strain>
        <strain evidence="2 5">SNUC 4143</strain>
    </source>
</reference>
<reference evidence="2" key="2">
    <citation type="submission" date="2018-03" db="EMBL/GenBank/DDBJ databases">
        <authorList>
            <person name="Keele B.F."/>
        </authorList>
    </citation>
    <scope>NUCLEOTIDE SEQUENCE</scope>
    <source>
        <strain evidence="2">SNUC 4143</strain>
    </source>
</reference>
<reference evidence="3" key="3">
    <citation type="submission" date="2018-03" db="EMBL/GenBank/DDBJ databases">
        <authorList>
            <person name="Naushad S."/>
        </authorList>
    </citation>
    <scope>NUCLEOTIDE SEQUENCE</scope>
    <source>
        <strain evidence="3">SNUC 1409</strain>
    </source>
</reference>
<evidence type="ECO:0000313" key="3">
    <source>
        <dbReference type="EMBL" id="PTF13238.1"/>
    </source>
</evidence>
<comment type="caution">
    <text evidence="2">The sequence shown here is derived from an EMBL/GenBank/DDBJ whole genome shotgun (WGS) entry which is preliminary data.</text>
</comment>
<keyword evidence="1" id="KW-0812">Transmembrane</keyword>
<keyword evidence="1" id="KW-0472">Membrane</keyword>
<dbReference type="Proteomes" id="UP000243350">
    <property type="component" value="Unassembled WGS sequence"/>
</dbReference>
<evidence type="ECO:0000256" key="1">
    <source>
        <dbReference type="SAM" id="Phobius"/>
    </source>
</evidence>
<feature type="transmembrane region" description="Helical" evidence="1">
    <location>
        <begin position="66"/>
        <end position="85"/>
    </location>
</feature>
<proteinExistence type="predicted"/>
<evidence type="ECO:0008006" key="6">
    <source>
        <dbReference type="Google" id="ProtNLM"/>
    </source>
</evidence>
<evidence type="ECO:0000313" key="4">
    <source>
        <dbReference type="Proteomes" id="UP000242088"/>
    </source>
</evidence>
<dbReference type="AlphaFoldDB" id="A0A2K4DHT2"/>
<sequence>MQKQNENEEPTWCKILNTISKILILLGVFSSFLYNNIAQIIAPVLIILGFIINTIPNVYRNKYLDVALNIGLIVFILLVIIVNCLNR</sequence>
<dbReference type="EMBL" id="PYZI01000013">
    <property type="protein sequence ID" value="PTF13238.1"/>
    <property type="molecule type" value="Genomic_DNA"/>
</dbReference>
<evidence type="ECO:0000313" key="2">
    <source>
        <dbReference type="EMBL" id="PTF11776.1"/>
    </source>
</evidence>
<keyword evidence="4" id="KW-1185">Reference proteome</keyword>
<feature type="transmembrane region" description="Helical" evidence="1">
    <location>
        <begin position="40"/>
        <end position="59"/>
    </location>
</feature>
<dbReference type="Proteomes" id="UP000242088">
    <property type="component" value="Unassembled WGS sequence"/>
</dbReference>
<gene>
    <name evidence="3" type="ORF">BUY47_10000</name>
    <name evidence="2" type="ORF">BUY48_10265</name>
</gene>
<evidence type="ECO:0000313" key="5">
    <source>
        <dbReference type="Proteomes" id="UP000243350"/>
    </source>
</evidence>